<comment type="caution">
    <text evidence="2">The sequence shown here is derived from an EMBL/GenBank/DDBJ whole genome shotgun (WGS) entry which is preliminary data.</text>
</comment>
<organism evidence="2 3">
    <name type="scientific">Pleurodeles waltl</name>
    <name type="common">Iberian ribbed newt</name>
    <dbReference type="NCBI Taxonomy" id="8319"/>
    <lineage>
        <taxon>Eukaryota</taxon>
        <taxon>Metazoa</taxon>
        <taxon>Chordata</taxon>
        <taxon>Craniata</taxon>
        <taxon>Vertebrata</taxon>
        <taxon>Euteleostomi</taxon>
        <taxon>Amphibia</taxon>
        <taxon>Batrachia</taxon>
        <taxon>Caudata</taxon>
        <taxon>Salamandroidea</taxon>
        <taxon>Salamandridae</taxon>
        <taxon>Pleurodelinae</taxon>
        <taxon>Pleurodeles</taxon>
    </lineage>
</organism>
<dbReference type="EMBL" id="JANPWB010000003">
    <property type="protein sequence ID" value="KAJ1203676.1"/>
    <property type="molecule type" value="Genomic_DNA"/>
</dbReference>
<name>A0AAV7VSE4_PLEWA</name>
<keyword evidence="3" id="KW-1185">Reference proteome</keyword>
<dbReference type="AlphaFoldDB" id="A0AAV7VSE4"/>
<feature type="compositionally biased region" description="Basic and acidic residues" evidence="1">
    <location>
        <begin position="108"/>
        <end position="123"/>
    </location>
</feature>
<proteinExistence type="predicted"/>
<dbReference type="Proteomes" id="UP001066276">
    <property type="component" value="Chromosome 2_1"/>
</dbReference>
<sequence>MRGQCGAPAPGEPRRKRADPGASLATRPRPVWHRTLVRGSAEARRPHLLLRLRTRLPSLGSHNFAPPEAPSLHQPGVHTRERDVGTVDGEEEECGEFETGDGSQSGRSTEELRRTEELGRDVPVRVGSPDEQPAGRSEPRDGRTSRTPSESGRLCYVRMRTTVRMRTGEFVNFAVWDCSPPRALLERMRALNF</sequence>
<feature type="region of interest" description="Disordered" evidence="1">
    <location>
        <begin position="1"/>
        <end position="31"/>
    </location>
</feature>
<accession>A0AAV7VSE4</accession>
<evidence type="ECO:0000256" key="1">
    <source>
        <dbReference type="SAM" id="MobiDB-lite"/>
    </source>
</evidence>
<evidence type="ECO:0000313" key="2">
    <source>
        <dbReference type="EMBL" id="KAJ1203676.1"/>
    </source>
</evidence>
<feature type="compositionally biased region" description="Acidic residues" evidence="1">
    <location>
        <begin position="88"/>
        <end position="99"/>
    </location>
</feature>
<gene>
    <name evidence="2" type="ORF">NDU88_007460</name>
</gene>
<feature type="region of interest" description="Disordered" evidence="1">
    <location>
        <begin position="58"/>
        <end position="153"/>
    </location>
</feature>
<protein>
    <submittedName>
        <fullName evidence="2">Uncharacterized protein</fullName>
    </submittedName>
</protein>
<reference evidence="2" key="1">
    <citation type="journal article" date="2022" name="bioRxiv">
        <title>Sequencing and chromosome-scale assembly of the giantPleurodeles waltlgenome.</title>
        <authorList>
            <person name="Brown T."/>
            <person name="Elewa A."/>
            <person name="Iarovenko S."/>
            <person name="Subramanian E."/>
            <person name="Araus A.J."/>
            <person name="Petzold A."/>
            <person name="Susuki M."/>
            <person name="Suzuki K.-i.T."/>
            <person name="Hayashi T."/>
            <person name="Toyoda A."/>
            <person name="Oliveira C."/>
            <person name="Osipova E."/>
            <person name="Leigh N.D."/>
            <person name="Simon A."/>
            <person name="Yun M.H."/>
        </authorList>
    </citation>
    <scope>NUCLEOTIDE SEQUENCE</scope>
    <source>
        <strain evidence="2">20211129_DDA</strain>
        <tissue evidence="2">Liver</tissue>
    </source>
</reference>
<evidence type="ECO:0000313" key="3">
    <source>
        <dbReference type="Proteomes" id="UP001066276"/>
    </source>
</evidence>